<organism evidence="2 3">
    <name type="scientific">candidate division WOR-1 bacterium RIFOXYB2_FULL_37_13</name>
    <dbReference type="NCBI Taxonomy" id="1802579"/>
    <lineage>
        <taxon>Bacteria</taxon>
        <taxon>Bacillati</taxon>
        <taxon>Saganbacteria</taxon>
    </lineage>
</organism>
<evidence type="ECO:0008006" key="4">
    <source>
        <dbReference type="Google" id="ProtNLM"/>
    </source>
</evidence>
<evidence type="ECO:0000313" key="3">
    <source>
        <dbReference type="Proteomes" id="UP000178417"/>
    </source>
</evidence>
<feature type="coiled-coil region" evidence="1">
    <location>
        <begin position="102"/>
        <end position="209"/>
    </location>
</feature>
<proteinExistence type="predicted"/>
<keyword evidence="1" id="KW-0175">Coiled coil</keyword>
<evidence type="ECO:0000313" key="2">
    <source>
        <dbReference type="EMBL" id="OGC24220.1"/>
    </source>
</evidence>
<dbReference type="STRING" id="1802579.A2310_06715"/>
<sequence length="412" mass="47174">MTFNEEKIKCPKCGELISIDTVLTHQIEEKVKKDFEGTQKGKEDEIAQKSEELKKLAQKIEESQKDIDKVIAEKVTNQLTVEKIKLFKEAKVEAEKEQNSKTMLLEEELKSKNDKLAQATKNEVELRKKAIKLEEDKRAFELEKMRQLEEERKLIVEEANKKATEEQQYVIAQLNKKLTDANKVKDELARKLEQGSQQTQGEVLELELESQLKEAFPQDEIVPVPKGVTGADIVQKVIDRSGRECGQIVWESKKTKAWSDGWIQKLKDDQRAIKADLAVIVSIALPEDVKGFAFRNGVWLCDVKMFIALAVALRMNLEAITREKAMSVGKNEKMEILYSYLTGIEFKQRVEAIVEAFSSMDDSLKKERLAYEKIWSEREQQLKKVIKNTVGMYGDLSGLVALPQIKRLELGE</sequence>
<dbReference type="Pfam" id="PF09903">
    <property type="entry name" value="DUF2130"/>
    <property type="match status" value="1"/>
</dbReference>
<dbReference type="Proteomes" id="UP000178417">
    <property type="component" value="Unassembled WGS sequence"/>
</dbReference>
<evidence type="ECO:0000256" key="1">
    <source>
        <dbReference type="SAM" id="Coils"/>
    </source>
</evidence>
<accession>A0A1F4SUX3</accession>
<feature type="coiled-coil region" evidence="1">
    <location>
        <begin position="39"/>
        <end position="73"/>
    </location>
</feature>
<dbReference type="InterPro" id="IPR019219">
    <property type="entry name" value="DUF2130"/>
</dbReference>
<protein>
    <recommendedName>
        <fullName evidence="4">DUF2130 domain-containing protein</fullName>
    </recommendedName>
</protein>
<name>A0A1F4SUX3_UNCSA</name>
<reference evidence="2 3" key="1">
    <citation type="journal article" date="2016" name="Nat. Commun.">
        <title>Thousands of microbial genomes shed light on interconnected biogeochemical processes in an aquifer system.</title>
        <authorList>
            <person name="Anantharaman K."/>
            <person name="Brown C.T."/>
            <person name="Hug L.A."/>
            <person name="Sharon I."/>
            <person name="Castelle C.J."/>
            <person name="Probst A.J."/>
            <person name="Thomas B.C."/>
            <person name="Singh A."/>
            <person name="Wilkins M.J."/>
            <person name="Karaoz U."/>
            <person name="Brodie E.L."/>
            <person name="Williams K.H."/>
            <person name="Hubbard S.S."/>
            <person name="Banfield J.F."/>
        </authorList>
    </citation>
    <scope>NUCLEOTIDE SEQUENCE [LARGE SCALE GENOMIC DNA]</scope>
</reference>
<dbReference type="EMBL" id="MEUB01000011">
    <property type="protein sequence ID" value="OGC24220.1"/>
    <property type="molecule type" value="Genomic_DNA"/>
</dbReference>
<dbReference type="AlphaFoldDB" id="A0A1F4SUX3"/>
<gene>
    <name evidence="2" type="ORF">A2310_06715</name>
</gene>
<comment type="caution">
    <text evidence="2">The sequence shown here is derived from an EMBL/GenBank/DDBJ whole genome shotgun (WGS) entry which is preliminary data.</text>
</comment>